<sequence>MRAGPSAQSEAMTSPEQTTKLTRTAHLSPAERARLGKEARRTAPLESHAGLTPAGKRNPVTIMTADDAARVPELVPIRYGRMLVSPFTFYRGAAGVMAADLAATPVSGFRAQTCGDAHLSNFGFFASAERALVFDINDYDETLPGPWEWDVKRLAASLAVASRQNGHDAKQSRRAVLSAVAAYRTAMRTFAKRTNLQVWYAQLDVEPMLDRLSSTLTPAQVKSTRAMLDKARTRDSMQALAKLSAVVGGERRIVATPPIVVPVEDLLPGTSADQLFDAMQELIDGYSQSLSPERRHLLRQYRLVHMARKVVGVGSVGTRSWVLLMIGRDENDPLFLQAKEAAASVLEEYVGASEFEHHGERVVAGQRTMQASGDIFLGTHRTHGIDGKDRDFYVRQLRDWKGSVEIEGIRASGLTAYASICGWTLARAHARSGDRIAIASYLGSSDRFDNAIADFAEAYADLNEKDFRLLKRAVRDGLIEVREGI</sequence>
<feature type="compositionally biased region" description="Polar residues" evidence="1">
    <location>
        <begin position="1"/>
        <end position="22"/>
    </location>
</feature>
<dbReference type="InterPro" id="IPR018721">
    <property type="entry name" value="DUF2252"/>
</dbReference>
<dbReference type="PANTHER" id="PTHR39441:SF1">
    <property type="entry name" value="DUF2252 DOMAIN-CONTAINING PROTEIN"/>
    <property type="match status" value="1"/>
</dbReference>
<comment type="caution">
    <text evidence="2">The sequence shown here is derived from an EMBL/GenBank/DDBJ whole genome shotgun (WGS) entry which is preliminary data.</text>
</comment>
<dbReference type="PANTHER" id="PTHR39441">
    <property type="entry name" value="DUF2252 DOMAIN-CONTAINING PROTEIN"/>
    <property type="match status" value="1"/>
</dbReference>
<evidence type="ECO:0000313" key="2">
    <source>
        <dbReference type="EMBL" id="GIE94928.1"/>
    </source>
</evidence>
<evidence type="ECO:0000313" key="3">
    <source>
        <dbReference type="Proteomes" id="UP000636960"/>
    </source>
</evidence>
<accession>A0A919MTN2</accession>
<protein>
    <recommendedName>
        <fullName evidence="4">DUF2252 domain-containing protein</fullName>
    </recommendedName>
</protein>
<dbReference type="Pfam" id="PF10009">
    <property type="entry name" value="DUF2252"/>
    <property type="match status" value="1"/>
</dbReference>
<dbReference type="Proteomes" id="UP000636960">
    <property type="component" value="Unassembled WGS sequence"/>
</dbReference>
<evidence type="ECO:0000256" key="1">
    <source>
        <dbReference type="SAM" id="MobiDB-lite"/>
    </source>
</evidence>
<keyword evidence="3" id="KW-1185">Reference proteome</keyword>
<proteinExistence type="predicted"/>
<dbReference type="AlphaFoldDB" id="A0A919MTN2"/>
<organism evidence="2 3">
    <name type="scientific">Paractinoplanes rishiriensis</name>
    <dbReference type="NCBI Taxonomy" id="1050105"/>
    <lineage>
        <taxon>Bacteria</taxon>
        <taxon>Bacillati</taxon>
        <taxon>Actinomycetota</taxon>
        <taxon>Actinomycetes</taxon>
        <taxon>Micromonosporales</taxon>
        <taxon>Micromonosporaceae</taxon>
        <taxon>Paractinoplanes</taxon>
    </lineage>
</organism>
<reference evidence="2" key="1">
    <citation type="submission" date="2021-01" db="EMBL/GenBank/DDBJ databases">
        <title>Whole genome shotgun sequence of Actinoplanes rishiriensis NBRC 108556.</title>
        <authorList>
            <person name="Komaki H."/>
            <person name="Tamura T."/>
        </authorList>
    </citation>
    <scope>NUCLEOTIDE SEQUENCE</scope>
    <source>
        <strain evidence="2">NBRC 108556</strain>
    </source>
</reference>
<feature type="region of interest" description="Disordered" evidence="1">
    <location>
        <begin position="1"/>
        <end position="58"/>
    </location>
</feature>
<dbReference type="EMBL" id="BOMV01000021">
    <property type="protein sequence ID" value="GIE94928.1"/>
    <property type="molecule type" value="Genomic_DNA"/>
</dbReference>
<feature type="compositionally biased region" description="Basic and acidic residues" evidence="1">
    <location>
        <begin position="29"/>
        <end position="43"/>
    </location>
</feature>
<evidence type="ECO:0008006" key="4">
    <source>
        <dbReference type="Google" id="ProtNLM"/>
    </source>
</evidence>
<name>A0A919MTN2_9ACTN</name>
<gene>
    <name evidence="2" type="ORF">Ari01nite_23930</name>
</gene>